<dbReference type="RefSeq" id="WP_153479429.1">
    <property type="nucleotide sequence ID" value="NZ_VWNA01000001.1"/>
</dbReference>
<dbReference type="AlphaFoldDB" id="A0A6A7Y1W4"/>
<gene>
    <name evidence="4" type="ORF">F0357_05415</name>
</gene>
<evidence type="ECO:0000256" key="1">
    <source>
        <dbReference type="ARBA" id="ARBA00034772"/>
    </source>
</evidence>
<evidence type="ECO:0000313" key="4">
    <source>
        <dbReference type="EMBL" id="MQT12111.1"/>
    </source>
</evidence>
<dbReference type="InterPro" id="IPR008948">
    <property type="entry name" value="L-Aspartase-like"/>
</dbReference>
<proteinExistence type="inferred from homology"/>
<name>A0A6A7Y1W4_9HYPH</name>
<dbReference type="PANTHER" id="PTHR43172">
    <property type="entry name" value="ADENYLOSUCCINATE LYASE"/>
    <property type="match status" value="1"/>
</dbReference>
<dbReference type="Gene3D" id="1.20.200.10">
    <property type="entry name" value="Fumarase/aspartase (Central domain)"/>
    <property type="match status" value="1"/>
</dbReference>
<sequence>MPGPISSSLLSALTGDPAIEALFSDDADLDAMLVFETALAAAQAECGLVPPEAAGRIVAVAERFVVDRERLAAAMRRDGVAGPDFVAQLKQAVGEPFGRFVHLGATSQDIVDTSLVLRLQEVAAVLGDRLAALVGDLDALATAQGAVPLMAHTRMQQALPTTAGDKVAAWRAPLSRHLDRLEALGPRVFVVQFGGPVGTRSGLEGAGDAVAAALARRLGLYDGPCWHTARDGIVEFGNWLALIAGSLGKIGQDLALLAQNEVGAVKIAGGGSSSAMKHKSNPVGAEVLVALARFAAGLQGTLAQSLVHEYERSGAAWTLEWLTLPPIAVATGAALSHARDLVARLSFAPTV</sequence>
<feature type="domain" description="Fumarate lyase N-terminal" evidence="3">
    <location>
        <begin position="21"/>
        <end position="292"/>
    </location>
</feature>
<dbReference type="SUPFAM" id="SSF48557">
    <property type="entry name" value="L-aspartase-like"/>
    <property type="match status" value="1"/>
</dbReference>
<dbReference type="InterPro" id="IPR022761">
    <property type="entry name" value="Fumarate_lyase_N"/>
</dbReference>
<evidence type="ECO:0000256" key="2">
    <source>
        <dbReference type="NCBIfam" id="TIGR02426"/>
    </source>
</evidence>
<dbReference type="EC" id="5.5.1.2" evidence="2"/>
<dbReference type="PRINTS" id="PR00149">
    <property type="entry name" value="FUMRATELYASE"/>
</dbReference>
<dbReference type="PANTHER" id="PTHR43172:SF2">
    <property type="entry name" value="ADENYLOSUCCINATE LYASE C-TERMINAL DOMAIN-CONTAINING PROTEIN"/>
    <property type="match status" value="1"/>
</dbReference>
<dbReference type="EMBL" id="VWNA01000001">
    <property type="protein sequence ID" value="MQT12111.1"/>
    <property type="molecule type" value="Genomic_DNA"/>
</dbReference>
<dbReference type="Proteomes" id="UP000332515">
    <property type="component" value="Unassembled WGS sequence"/>
</dbReference>
<dbReference type="NCBIfam" id="NF004631">
    <property type="entry name" value="PRK05975.1"/>
    <property type="match status" value="1"/>
</dbReference>
<accession>A0A6A7Y1W4</accession>
<dbReference type="GO" id="GO:0019619">
    <property type="term" value="P:3,4-dihydroxybenzoate catabolic process"/>
    <property type="evidence" value="ECO:0007669"/>
    <property type="project" value="InterPro"/>
</dbReference>
<keyword evidence="5" id="KW-1185">Reference proteome</keyword>
<evidence type="ECO:0000313" key="5">
    <source>
        <dbReference type="Proteomes" id="UP000332515"/>
    </source>
</evidence>
<dbReference type="InterPro" id="IPR000362">
    <property type="entry name" value="Fumarate_lyase_fam"/>
</dbReference>
<organism evidence="4 5">
    <name type="scientific">Segnochrobactrum spirostomi</name>
    <dbReference type="NCBI Taxonomy" id="2608987"/>
    <lineage>
        <taxon>Bacteria</taxon>
        <taxon>Pseudomonadati</taxon>
        <taxon>Pseudomonadota</taxon>
        <taxon>Alphaproteobacteria</taxon>
        <taxon>Hyphomicrobiales</taxon>
        <taxon>Segnochrobactraceae</taxon>
        <taxon>Segnochrobactrum</taxon>
    </lineage>
</organism>
<keyword evidence="4" id="KW-0413">Isomerase</keyword>
<reference evidence="4 5" key="1">
    <citation type="submission" date="2019-09" db="EMBL/GenBank/DDBJ databases">
        <title>Segnochrobactrum spirostomi gen. nov., sp. nov., isolated from the ciliate Spirostomum cf. yagiui and description of a novel family, Segnochrobactraceae fam. nov. within the order Rhizobiales of the class Alphaproteobacteria.</title>
        <authorList>
            <person name="Akter S."/>
            <person name="Shazib S.U.A."/>
            <person name="Shin M.K."/>
        </authorList>
    </citation>
    <scope>NUCLEOTIDE SEQUENCE [LARGE SCALE GENOMIC DNA]</scope>
    <source>
        <strain evidence="4 5">Sp-1</strain>
    </source>
</reference>
<dbReference type="GO" id="GO:0047472">
    <property type="term" value="F:3-carboxy-cis,cis-muconate cycloisomerase activity"/>
    <property type="evidence" value="ECO:0007669"/>
    <property type="project" value="UniProtKB-UniRule"/>
</dbReference>
<comment type="caution">
    <text evidence="4">The sequence shown here is derived from an EMBL/GenBank/DDBJ whole genome shotgun (WGS) entry which is preliminary data.</text>
</comment>
<evidence type="ECO:0000259" key="3">
    <source>
        <dbReference type="Pfam" id="PF00206"/>
    </source>
</evidence>
<comment type="similarity">
    <text evidence="1">Belongs to the class-II fumarase/aspartase family.</text>
</comment>
<dbReference type="PRINTS" id="PR00145">
    <property type="entry name" value="ARGSUCLYASE"/>
</dbReference>
<dbReference type="NCBIfam" id="TIGR02426">
    <property type="entry name" value="protocat_pcaB"/>
    <property type="match status" value="1"/>
</dbReference>
<dbReference type="Pfam" id="PF00206">
    <property type="entry name" value="Lyase_1"/>
    <property type="match status" value="1"/>
</dbReference>
<protein>
    <recommendedName>
        <fullName evidence="2">3-carboxy-cis,cis-muconate cycloisomerase</fullName>
        <ecNumber evidence="2">5.5.1.2</ecNumber>
    </recommendedName>
</protein>
<dbReference type="InterPro" id="IPR012789">
    <property type="entry name" value="Protocat_PcaB-like"/>
</dbReference>